<dbReference type="EMBL" id="VFOW01000001">
    <property type="protein sequence ID" value="TQL78518.1"/>
    <property type="molecule type" value="Genomic_DNA"/>
</dbReference>
<dbReference type="AlphaFoldDB" id="A0A543B117"/>
<proteinExistence type="predicted"/>
<protein>
    <submittedName>
        <fullName evidence="1">Uncharacterized protein</fullName>
    </submittedName>
</protein>
<name>A0A543B117_9ACTN</name>
<evidence type="ECO:0000313" key="2">
    <source>
        <dbReference type="Proteomes" id="UP000317043"/>
    </source>
</evidence>
<accession>A0A543B117</accession>
<sequence length="30" mass="3481">MSGKYGYVRLITEAFREHAPKFPHTVDCLN</sequence>
<dbReference type="Proteomes" id="UP000317043">
    <property type="component" value="Unassembled WGS sequence"/>
</dbReference>
<organism evidence="1 2">
    <name type="scientific">Stackebrandtia endophytica</name>
    <dbReference type="NCBI Taxonomy" id="1496996"/>
    <lineage>
        <taxon>Bacteria</taxon>
        <taxon>Bacillati</taxon>
        <taxon>Actinomycetota</taxon>
        <taxon>Actinomycetes</taxon>
        <taxon>Glycomycetales</taxon>
        <taxon>Glycomycetaceae</taxon>
        <taxon>Stackebrandtia</taxon>
    </lineage>
</organism>
<reference evidence="1 2" key="1">
    <citation type="submission" date="2019-06" db="EMBL/GenBank/DDBJ databases">
        <title>Sequencing the genomes of 1000 actinobacteria strains.</title>
        <authorList>
            <person name="Klenk H.-P."/>
        </authorList>
    </citation>
    <scope>NUCLEOTIDE SEQUENCE [LARGE SCALE GENOMIC DNA]</scope>
    <source>
        <strain evidence="1 2">DSM 45928</strain>
    </source>
</reference>
<evidence type="ECO:0000313" key="1">
    <source>
        <dbReference type="EMBL" id="TQL78518.1"/>
    </source>
</evidence>
<gene>
    <name evidence="1" type="ORF">FB566_4107</name>
</gene>
<dbReference type="InParanoid" id="A0A543B117"/>
<keyword evidence="2" id="KW-1185">Reference proteome</keyword>
<comment type="caution">
    <text evidence="1">The sequence shown here is derived from an EMBL/GenBank/DDBJ whole genome shotgun (WGS) entry which is preliminary data.</text>
</comment>